<feature type="region of interest" description="Disordered" evidence="1">
    <location>
        <begin position="1"/>
        <end position="63"/>
    </location>
</feature>
<protein>
    <submittedName>
        <fullName evidence="2">Uncharacterized protein</fullName>
    </submittedName>
</protein>
<dbReference type="Gramene" id="mRNA:HanXRQr2_Chr09g0370351">
    <property type="protein sequence ID" value="mRNA:HanXRQr2_Chr09g0370351"/>
    <property type="gene ID" value="HanXRQr2_Chr09g0370351"/>
</dbReference>
<proteinExistence type="predicted"/>
<evidence type="ECO:0000313" key="2">
    <source>
        <dbReference type="EMBL" id="KAF5789363.1"/>
    </source>
</evidence>
<comment type="caution">
    <text evidence="2">The sequence shown here is derived from an EMBL/GenBank/DDBJ whole genome shotgun (WGS) entry which is preliminary data.</text>
</comment>
<evidence type="ECO:0000313" key="3">
    <source>
        <dbReference type="Proteomes" id="UP000215914"/>
    </source>
</evidence>
<organism evidence="2 3">
    <name type="scientific">Helianthus annuus</name>
    <name type="common">Common sunflower</name>
    <dbReference type="NCBI Taxonomy" id="4232"/>
    <lineage>
        <taxon>Eukaryota</taxon>
        <taxon>Viridiplantae</taxon>
        <taxon>Streptophyta</taxon>
        <taxon>Embryophyta</taxon>
        <taxon>Tracheophyta</taxon>
        <taxon>Spermatophyta</taxon>
        <taxon>Magnoliopsida</taxon>
        <taxon>eudicotyledons</taxon>
        <taxon>Gunneridae</taxon>
        <taxon>Pentapetalae</taxon>
        <taxon>asterids</taxon>
        <taxon>campanulids</taxon>
        <taxon>Asterales</taxon>
        <taxon>Asteraceae</taxon>
        <taxon>Asteroideae</taxon>
        <taxon>Heliantheae alliance</taxon>
        <taxon>Heliantheae</taxon>
        <taxon>Helianthus</taxon>
    </lineage>
</organism>
<dbReference type="Proteomes" id="UP000215914">
    <property type="component" value="Unassembled WGS sequence"/>
</dbReference>
<feature type="compositionally biased region" description="Polar residues" evidence="1">
    <location>
        <begin position="1"/>
        <end position="44"/>
    </location>
</feature>
<accession>A0A9K3I2R5</accession>
<reference evidence="2" key="2">
    <citation type="submission" date="2020-06" db="EMBL/GenBank/DDBJ databases">
        <title>Helianthus annuus Genome sequencing and assembly Release 2.</title>
        <authorList>
            <person name="Gouzy J."/>
            <person name="Langlade N."/>
            <person name="Munos S."/>
        </authorList>
    </citation>
    <scope>NUCLEOTIDE SEQUENCE</scope>
    <source>
        <tissue evidence="2">Leaves</tissue>
    </source>
</reference>
<name>A0A9K3I2R5_HELAN</name>
<gene>
    <name evidence="2" type="ORF">HanXRQr2_Chr09g0370351</name>
</gene>
<evidence type="ECO:0000256" key="1">
    <source>
        <dbReference type="SAM" id="MobiDB-lite"/>
    </source>
</evidence>
<reference evidence="2" key="1">
    <citation type="journal article" date="2017" name="Nature">
        <title>The sunflower genome provides insights into oil metabolism, flowering and Asterid evolution.</title>
        <authorList>
            <person name="Badouin H."/>
            <person name="Gouzy J."/>
            <person name="Grassa C.J."/>
            <person name="Murat F."/>
            <person name="Staton S.E."/>
            <person name="Cottret L."/>
            <person name="Lelandais-Briere C."/>
            <person name="Owens G.L."/>
            <person name="Carrere S."/>
            <person name="Mayjonade B."/>
            <person name="Legrand L."/>
            <person name="Gill N."/>
            <person name="Kane N.C."/>
            <person name="Bowers J.E."/>
            <person name="Hubner S."/>
            <person name="Bellec A."/>
            <person name="Berard A."/>
            <person name="Berges H."/>
            <person name="Blanchet N."/>
            <person name="Boniface M.C."/>
            <person name="Brunel D."/>
            <person name="Catrice O."/>
            <person name="Chaidir N."/>
            <person name="Claudel C."/>
            <person name="Donnadieu C."/>
            <person name="Faraut T."/>
            <person name="Fievet G."/>
            <person name="Helmstetter N."/>
            <person name="King M."/>
            <person name="Knapp S.J."/>
            <person name="Lai Z."/>
            <person name="Le Paslier M.C."/>
            <person name="Lippi Y."/>
            <person name="Lorenzon L."/>
            <person name="Mandel J.R."/>
            <person name="Marage G."/>
            <person name="Marchand G."/>
            <person name="Marquand E."/>
            <person name="Bret-Mestries E."/>
            <person name="Morien E."/>
            <person name="Nambeesan S."/>
            <person name="Nguyen T."/>
            <person name="Pegot-Espagnet P."/>
            <person name="Pouilly N."/>
            <person name="Raftis F."/>
            <person name="Sallet E."/>
            <person name="Schiex T."/>
            <person name="Thomas J."/>
            <person name="Vandecasteele C."/>
            <person name="Vares D."/>
            <person name="Vear F."/>
            <person name="Vautrin S."/>
            <person name="Crespi M."/>
            <person name="Mangin B."/>
            <person name="Burke J.M."/>
            <person name="Salse J."/>
            <person name="Munos S."/>
            <person name="Vincourt P."/>
            <person name="Rieseberg L.H."/>
            <person name="Langlade N.B."/>
        </authorList>
    </citation>
    <scope>NUCLEOTIDE SEQUENCE</scope>
    <source>
        <tissue evidence="2">Leaves</tissue>
    </source>
</reference>
<keyword evidence="3" id="KW-1185">Reference proteome</keyword>
<sequence>MKQSTDTSAPTKRYNGSNMSNESKISRNSTYKGQESLPRNNFSVLKTHKTLKPKSNYKEQSTP</sequence>
<dbReference type="EMBL" id="MNCJ02000324">
    <property type="protein sequence ID" value="KAF5789363.1"/>
    <property type="molecule type" value="Genomic_DNA"/>
</dbReference>
<dbReference type="AlphaFoldDB" id="A0A9K3I2R5"/>